<dbReference type="InterPro" id="IPR024338">
    <property type="entry name" value="MID1/Yam8"/>
</dbReference>
<accession>A0AAD5PB13</accession>
<keyword evidence="2" id="KW-0812">Transmembrane</keyword>
<dbReference type="PANTHER" id="PTHR39142:SF1">
    <property type="entry name" value="AEL197CP"/>
    <property type="match status" value="1"/>
</dbReference>
<proteinExistence type="predicted"/>
<dbReference type="InterPro" id="IPR020067">
    <property type="entry name" value="Frizzled_dom"/>
</dbReference>
<dbReference type="PROSITE" id="PS50038">
    <property type="entry name" value="FZ"/>
    <property type="match status" value="1"/>
</dbReference>
<dbReference type="InterPro" id="IPR036790">
    <property type="entry name" value="Frizzled_dom_sf"/>
</dbReference>
<evidence type="ECO:0000313" key="5">
    <source>
        <dbReference type="EMBL" id="KAI9255200.1"/>
    </source>
</evidence>
<keyword evidence="1" id="KW-1015">Disulfide bond</keyword>
<feature type="domain" description="FZ" evidence="4">
    <location>
        <begin position="274"/>
        <end position="425"/>
    </location>
</feature>
<evidence type="ECO:0000256" key="1">
    <source>
        <dbReference type="ARBA" id="ARBA00023157"/>
    </source>
</evidence>
<protein>
    <submittedName>
        <fullName evidence="5">Stretch-activated Ca2+-permeable channel component-domain-containing protein</fullName>
    </submittedName>
</protein>
<feature type="transmembrane region" description="Helical" evidence="2">
    <location>
        <begin position="494"/>
        <end position="510"/>
    </location>
</feature>
<comment type="caution">
    <text evidence="5">The sequence shown here is derived from an EMBL/GenBank/DDBJ whole genome shotgun (WGS) entry which is preliminary data.</text>
</comment>
<keyword evidence="2" id="KW-0472">Membrane</keyword>
<dbReference type="Pfam" id="PF12929">
    <property type="entry name" value="Mid1"/>
    <property type="match status" value="1"/>
</dbReference>
<evidence type="ECO:0000259" key="4">
    <source>
        <dbReference type="PROSITE" id="PS50038"/>
    </source>
</evidence>
<keyword evidence="3" id="KW-0732">Signal</keyword>
<reference evidence="5" key="2">
    <citation type="submission" date="2023-02" db="EMBL/GenBank/DDBJ databases">
        <authorList>
            <consortium name="DOE Joint Genome Institute"/>
            <person name="Mondo S.J."/>
            <person name="Chang Y."/>
            <person name="Wang Y."/>
            <person name="Ahrendt S."/>
            <person name="Andreopoulos W."/>
            <person name="Barry K."/>
            <person name="Beard J."/>
            <person name="Benny G.L."/>
            <person name="Blankenship S."/>
            <person name="Bonito G."/>
            <person name="Cuomo C."/>
            <person name="Desiro A."/>
            <person name="Gervers K.A."/>
            <person name="Hundley H."/>
            <person name="Kuo A."/>
            <person name="LaButti K."/>
            <person name="Lang B.F."/>
            <person name="Lipzen A."/>
            <person name="O'Donnell K."/>
            <person name="Pangilinan J."/>
            <person name="Reynolds N."/>
            <person name="Sandor L."/>
            <person name="Smith M.W."/>
            <person name="Tsang A."/>
            <person name="Grigoriev I.V."/>
            <person name="Stajich J.E."/>
            <person name="Spatafora J.W."/>
        </authorList>
    </citation>
    <scope>NUCLEOTIDE SEQUENCE</scope>
    <source>
        <strain evidence="5">RSA 2281</strain>
    </source>
</reference>
<dbReference type="EMBL" id="JAIXMP010000023">
    <property type="protein sequence ID" value="KAI9255200.1"/>
    <property type="molecule type" value="Genomic_DNA"/>
</dbReference>
<keyword evidence="6" id="KW-1185">Reference proteome</keyword>
<keyword evidence="2" id="KW-1133">Transmembrane helix</keyword>
<dbReference type="Gene3D" id="1.10.2000.10">
    <property type="entry name" value="Frizzled cysteine-rich domain"/>
    <property type="match status" value="1"/>
</dbReference>
<evidence type="ECO:0000313" key="6">
    <source>
        <dbReference type="Proteomes" id="UP001209540"/>
    </source>
</evidence>
<name>A0AAD5PB13_9FUNG</name>
<organism evidence="5 6">
    <name type="scientific">Phascolomyces articulosus</name>
    <dbReference type="NCBI Taxonomy" id="60185"/>
    <lineage>
        <taxon>Eukaryota</taxon>
        <taxon>Fungi</taxon>
        <taxon>Fungi incertae sedis</taxon>
        <taxon>Mucoromycota</taxon>
        <taxon>Mucoromycotina</taxon>
        <taxon>Mucoromycetes</taxon>
        <taxon>Mucorales</taxon>
        <taxon>Lichtheimiaceae</taxon>
        <taxon>Phascolomyces</taxon>
    </lineage>
</organism>
<gene>
    <name evidence="5" type="ORF">BDA99DRAFT_155377</name>
</gene>
<sequence length="511" mass="57149">MQLFILQLLLLFFGVVVIRAQQPPQQVTVPLNDSIIHNAAIGSGDLQHYYFSAGSTSLFDRRRSLARRDVPNLFLTLTTCSQPTPPPNYEGDIPSLDVFVSISNDNTLPGPSQGLLVNNTKFGRVAWENDNPLNDLWIGVVAPTLTENWNGNWTFEIAVSTEEWVHPLLLDQNNIPYMTLDDTDQTHALFTIDPPSNAQQHNSSILIVSNIPKQLLFSRCAANSYRVADYATNFTDTKRGHQALVSNLTAATQYTAYYIESTNAISIPIRMHTKRGANCRLVYNLGFCDQVAYSVAANPNDATDSIQTQYDDHAQELFQPFATAIMQYNCDSTKYSLVRNCTDCYNDYKRWLCSVTIPRCTDSIEDTTEPTINAGGGQMALRQIEVNHSRNPWIDETLAPGTYTELLPCIDLCYQVVQSCPPFMEFACPKGDLAALQYGYWFKSVVSGQQEDDYFNDSLAVYGVNHPTCNPVGLEETRLVISEGASLLLFPRNPITSFIMAIFVLFVSLFL</sequence>
<feature type="chain" id="PRO_5042080093" evidence="3">
    <location>
        <begin position="21"/>
        <end position="511"/>
    </location>
</feature>
<evidence type="ECO:0000256" key="2">
    <source>
        <dbReference type="SAM" id="Phobius"/>
    </source>
</evidence>
<dbReference type="PANTHER" id="PTHR39142">
    <property type="entry name" value="MID1P"/>
    <property type="match status" value="1"/>
</dbReference>
<dbReference type="AlphaFoldDB" id="A0AAD5PB13"/>
<dbReference type="GO" id="GO:0098703">
    <property type="term" value="P:calcium ion import across plasma membrane"/>
    <property type="evidence" value="ECO:0007669"/>
    <property type="project" value="InterPro"/>
</dbReference>
<dbReference type="GO" id="GO:0005262">
    <property type="term" value="F:calcium channel activity"/>
    <property type="evidence" value="ECO:0007669"/>
    <property type="project" value="InterPro"/>
</dbReference>
<dbReference type="Proteomes" id="UP001209540">
    <property type="component" value="Unassembled WGS sequence"/>
</dbReference>
<evidence type="ECO:0000256" key="3">
    <source>
        <dbReference type="SAM" id="SignalP"/>
    </source>
</evidence>
<feature type="signal peptide" evidence="3">
    <location>
        <begin position="1"/>
        <end position="20"/>
    </location>
</feature>
<reference evidence="5" key="1">
    <citation type="journal article" date="2022" name="IScience">
        <title>Evolution of zygomycete secretomes and the origins of terrestrial fungal ecologies.</title>
        <authorList>
            <person name="Chang Y."/>
            <person name="Wang Y."/>
            <person name="Mondo S."/>
            <person name="Ahrendt S."/>
            <person name="Andreopoulos W."/>
            <person name="Barry K."/>
            <person name="Beard J."/>
            <person name="Benny G.L."/>
            <person name="Blankenship S."/>
            <person name="Bonito G."/>
            <person name="Cuomo C."/>
            <person name="Desiro A."/>
            <person name="Gervers K.A."/>
            <person name="Hundley H."/>
            <person name="Kuo A."/>
            <person name="LaButti K."/>
            <person name="Lang B.F."/>
            <person name="Lipzen A."/>
            <person name="O'Donnell K."/>
            <person name="Pangilinan J."/>
            <person name="Reynolds N."/>
            <person name="Sandor L."/>
            <person name="Smith M.E."/>
            <person name="Tsang A."/>
            <person name="Grigoriev I.V."/>
            <person name="Stajich J.E."/>
            <person name="Spatafora J.W."/>
        </authorList>
    </citation>
    <scope>NUCLEOTIDE SEQUENCE</scope>
    <source>
        <strain evidence="5">RSA 2281</strain>
    </source>
</reference>